<sequence>MESADRGAADSLWDTCVVYVERRQRWWWNAWRPSTVTELSGFAESEEQARREMARAVVAAGPSPSTHVVRSAYP</sequence>
<name>A0A543DZM0_9PSEU</name>
<keyword evidence="2" id="KW-1185">Reference proteome</keyword>
<dbReference type="OrthoDB" id="9943205at2"/>
<proteinExistence type="predicted"/>
<dbReference type="RefSeq" id="WP_142049595.1">
    <property type="nucleotide sequence ID" value="NZ_VFPA01000001.1"/>
</dbReference>
<dbReference type="Proteomes" id="UP000315677">
    <property type="component" value="Unassembled WGS sequence"/>
</dbReference>
<protein>
    <recommendedName>
        <fullName evidence="3">DUF1508 domain-containing protein</fullName>
    </recommendedName>
</protein>
<accession>A0A543DZM0</accession>
<organism evidence="1 2">
    <name type="scientific">Pseudonocardia kunmingensis</name>
    <dbReference type="NCBI Taxonomy" id="630975"/>
    <lineage>
        <taxon>Bacteria</taxon>
        <taxon>Bacillati</taxon>
        <taxon>Actinomycetota</taxon>
        <taxon>Actinomycetes</taxon>
        <taxon>Pseudonocardiales</taxon>
        <taxon>Pseudonocardiaceae</taxon>
        <taxon>Pseudonocardia</taxon>
    </lineage>
</organism>
<reference evidence="1 2" key="1">
    <citation type="submission" date="2019-06" db="EMBL/GenBank/DDBJ databases">
        <title>Sequencing the genomes of 1000 actinobacteria strains.</title>
        <authorList>
            <person name="Klenk H.-P."/>
        </authorList>
    </citation>
    <scope>NUCLEOTIDE SEQUENCE [LARGE SCALE GENOMIC DNA]</scope>
    <source>
        <strain evidence="1 2">DSM 45301</strain>
    </source>
</reference>
<gene>
    <name evidence="1" type="ORF">FB558_1562</name>
</gene>
<evidence type="ECO:0008006" key="3">
    <source>
        <dbReference type="Google" id="ProtNLM"/>
    </source>
</evidence>
<evidence type="ECO:0000313" key="2">
    <source>
        <dbReference type="Proteomes" id="UP000315677"/>
    </source>
</evidence>
<dbReference type="AlphaFoldDB" id="A0A543DZM0"/>
<comment type="caution">
    <text evidence="1">The sequence shown here is derived from an EMBL/GenBank/DDBJ whole genome shotgun (WGS) entry which is preliminary data.</text>
</comment>
<dbReference type="EMBL" id="VFPA01000001">
    <property type="protein sequence ID" value="TQM14786.1"/>
    <property type="molecule type" value="Genomic_DNA"/>
</dbReference>
<evidence type="ECO:0000313" key="1">
    <source>
        <dbReference type="EMBL" id="TQM14786.1"/>
    </source>
</evidence>